<dbReference type="EMBL" id="JAUKPO010000049">
    <property type="protein sequence ID" value="MDO1451236.1"/>
    <property type="molecule type" value="Genomic_DNA"/>
</dbReference>
<evidence type="ECO:0000259" key="1">
    <source>
        <dbReference type="Pfam" id="PF20240"/>
    </source>
</evidence>
<evidence type="ECO:0000313" key="2">
    <source>
        <dbReference type="EMBL" id="MDO1451236.1"/>
    </source>
</evidence>
<feature type="non-terminal residue" evidence="2">
    <location>
        <position position="115"/>
    </location>
</feature>
<dbReference type="RefSeq" id="WP_366970684.1">
    <property type="nucleotide sequence ID" value="NZ_JAUKPO010000049.1"/>
</dbReference>
<organism evidence="2 3">
    <name type="scientific">Rhodocytophaga aerolata</name>
    <dbReference type="NCBI Taxonomy" id="455078"/>
    <lineage>
        <taxon>Bacteria</taxon>
        <taxon>Pseudomonadati</taxon>
        <taxon>Bacteroidota</taxon>
        <taxon>Cytophagia</taxon>
        <taxon>Cytophagales</taxon>
        <taxon>Rhodocytophagaceae</taxon>
        <taxon>Rhodocytophaga</taxon>
    </lineage>
</organism>
<proteinExistence type="predicted"/>
<evidence type="ECO:0000313" key="3">
    <source>
        <dbReference type="Proteomes" id="UP001168528"/>
    </source>
</evidence>
<reference evidence="2" key="1">
    <citation type="submission" date="2023-07" db="EMBL/GenBank/DDBJ databases">
        <title>The genome sequence of Rhodocytophaga aerolata KACC 12507.</title>
        <authorList>
            <person name="Zhang X."/>
        </authorList>
    </citation>
    <scope>NUCLEOTIDE SEQUENCE</scope>
    <source>
        <strain evidence="2">KACC 12507</strain>
    </source>
</reference>
<dbReference type="Proteomes" id="UP001168528">
    <property type="component" value="Unassembled WGS sequence"/>
</dbReference>
<protein>
    <recommendedName>
        <fullName evidence="1">DUF6597 domain-containing protein</fullName>
    </recommendedName>
</protein>
<name>A0ABT8RGK3_9BACT</name>
<sequence>MTSLKTIIFEMAQPCKQLKGLVSHFWQSRWKQGVQNYFCYYSTANTNAELVFAFSPKNVHRSNSVFATFQGYTQTPSQIHTGGFSEMFGVSIYAHAVPLLFGVRVAQVANQLIDV</sequence>
<dbReference type="Pfam" id="PF20240">
    <property type="entry name" value="DUF6597"/>
    <property type="match status" value="1"/>
</dbReference>
<feature type="domain" description="DUF6597" evidence="1">
    <location>
        <begin position="12"/>
        <end position="114"/>
    </location>
</feature>
<accession>A0ABT8RGK3</accession>
<dbReference type="InterPro" id="IPR046532">
    <property type="entry name" value="DUF6597"/>
</dbReference>
<comment type="caution">
    <text evidence="2">The sequence shown here is derived from an EMBL/GenBank/DDBJ whole genome shotgun (WGS) entry which is preliminary data.</text>
</comment>
<gene>
    <name evidence="2" type="ORF">Q0590_33490</name>
</gene>
<keyword evidence="3" id="KW-1185">Reference proteome</keyword>